<dbReference type="EMBL" id="NPDV01000002">
    <property type="protein sequence ID" value="PJZ54884.1"/>
    <property type="molecule type" value="Genomic_DNA"/>
</dbReference>
<name>A0A2M9YTN1_9LEPT</name>
<dbReference type="Proteomes" id="UP000232188">
    <property type="component" value="Unassembled WGS sequence"/>
</dbReference>
<evidence type="ECO:0000313" key="3">
    <source>
        <dbReference type="Proteomes" id="UP000232149"/>
    </source>
</evidence>
<evidence type="ECO:0000313" key="2">
    <source>
        <dbReference type="EMBL" id="PJZ60055.1"/>
    </source>
</evidence>
<dbReference type="AlphaFoldDB" id="A0A2M9YTN1"/>
<reference evidence="3 4" key="1">
    <citation type="submission" date="2017-07" db="EMBL/GenBank/DDBJ databases">
        <title>Leptospira spp. isolated from tropical soils.</title>
        <authorList>
            <person name="Thibeaux R."/>
            <person name="Iraola G."/>
            <person name="Ferres I."/>
            <person name="Bierque E."/>
            <person name="Girault D."/>
            <person name="Soupe-Gilbert M.-E."/>
            <person name="Picardeau M."/>
            <person name="Goarant C."/>
        </authorList>
    </citation>
    <scope>NUCLEOTIDE SEQUENCE [LARGE SCALE GENOMIC DNA]</scope>
    <source>
        <strain evidence="1 4">FH2-B-C1</strain>
        <strain evidence="2 3">FH2-B-D1</strain>
    </source>
</reference>
<sequence length="59" mass="6825">MLWFLQNVRQTPDCQKKSGDSCKKGDIRMIRTVFLEAQSQKLINVNMAEKNRILAKNSV</sequence>
<evidence type="ECO:0000313" key="4">
    <source>
        <dbReference type="Proteomes" id="UP000232188"/>
    </source>
</evidence>
<protein>
    <submittedName>
        <fullName evidence="1">Uncharacterized protein</fullName>
    </submittedName>
</protein>
<dbReference type="EMBL" id="NPDU01000081">
    <property type="protein sequence ID" value="PJZ60055.1"/>
    <property type="molecule type" value="Genomic_DNA"/>
</dbReference>
<gene>
    <name evidence="2" type="ORF">CH376_20470</name>
    <name evidence="1" type="ORF">CH380_04025</name>
</gene>
<proteinExistence type="predicted"/>
<dbReference type="Proteomes" id="UP000232149">
    <property type="component" value="Unassembled WGS sequence"/>
</dbReference>
<evidence type="ECO:0000313" key="1">
    <source>
        <dbReference type="EMBL" id="PJZ54884.1"/>
    </source>
</evidence>
<keyword evidence="3" id="KW-1185">Reference proteome</keyword>
<organism evidence="1 4">
    <name type="scientific">Leptospira adleri</name>
    <dbReference type="NCBI Taxonomy" id="2023186"/>
    <lineage>
        <taxon>Bacteria</taxon>
        <taxon>Pseudomonadati</taxon>
        <taxon>Spirochaetota</taxon>
        <taxon>Spirochaetia</taxon>
        <taxon>Leptospirales</taxon>
        <taxon>Leptospiraceae</taxon>
        <taxon>Leptospira</taxon>
    </lineage>
</organism>
<accession>A0A2M9YTN1</accession>
<comment type="caution">
    <text evidence="1">The sequence shown here is derived from an EMBL/GenBank/DDBJ whole genome shotgun (WGS) entry which is preliminary data.</text>
</comment>